<reference evidence="1 2" key="1">
    <citation type="journal article" date="2022" name="Hortic Res">
        <title>A haplotype resolved chromosomal level avocado genome allows analysis of novel avocado genes.</title>
        <authorList>
            <person name="Nath O."/>
            <person name="Fletcher S.J."/>
            <person name="Hayward A."/>
            <person name="Shaw L.M."/>
            <person name="Masouleh A.K."/>
            <person name="Furtado A."/>
            <person name="Henry R.J."/>
            <person name="Mitter N."/>
        </authorList>
    </citation>
    <scope>NUCLEOTIDE SEQUENCE [LARGE SCALE GENOMIC DNA]</scope>
    <source>
        <strain evidence="2">cv. Hass</strain>
    </source>
</reference>
<organism evidence="1 2">
    <name type="scientific">Persea americana</name>
    <name type="common">Avocado</name>
    <dbReference type="NCBI Taxonomy" id="3435"/>
    <lineage>
        <taxon>Eukaryota</taxon>
        <taxon>Viridiplantae</taxon>
        <taxon>Streptophyta</taxon>
        <taxon>Embryophyta</taxon>
        <taxon>Tracheophyta</taxon>
        <taxon>Spermatophyta</taxon>
        <taxon>Magnoliopsida</taxon>
        <taxon>Magnoliidae</taxon>
        <taxon>Laurales</taxon>
        <taxon>Lauraceae</taxon>
        <taxon>Persea</taxon>
    </lineage>
</organism>
<evidence type="ECO:0000313" key="1">
    <source>
        <dbReference type="EMBL" id="KAJ8634227.1"/>
    </source>
</evidence>
<dbReference type="EMBL" id="CM056816">
    <property type="protein sequence ID" value="KAJ8634227.1"/>
    <property type="molecule type" value="Genomic_DNA"/>
</dbReference>
<name>A0ACC2LL89_PERAE</name>
<protein>
    <submittedName>
        <fullName evidence="1">Uncharacterized protein</fullName>
    </submittedName>
</protein>
<accession>A0ACC2LL89</accession>
<sequence length="188" mass="21277">MSRRGNSRAPSDPSFFMCEPPLRKVFGEDKMEFLLILHKISPHLSLPQAIHLEHRIRLSGSNLAGNAFYDVLVDVPLPLQGEMSEFLASTERHEEIDACYEAICTVIKKIHEHCQKQAFFLGFGQSPVEFINALIALQNRDLKLAAGEGLNAERERHSDFYKKPWVEDAFIHYLNRNQAAGNDAPTST</sequence>
<proteinExistence type="predicted"/>
<keyword evidence="2" id="KW-1185">Reference proteome</keyword>
<gene>
    <name evidence="1" type="ORF">MRB53_027563</name>
</gene>
<comment type="caution">
    <text evidence="1">The sequence shown here is derived from an EMBL/GenBank/DDBJ whole genome shotgun (WGS) entry which is preliminary data.</text>
</comment>
<evidence type="ECO:0000313" key="2">
    <source>
        <dbReference type="Proteomes" id="UP001234297"/>
    </source>
</evidence>
<dbReference type="Proteomes" id="UP001234297">
    <property type="component" value="Chromosome 8"/>
</dbReference>